<protein>
    <submittedName>
        <fullName evidence="2">O-methyltransferase</fullName>
    </submittedName>
</protein>
<keyword evidence="3" id="KW-1185">Reference proteome</keyword>
<organism evidence="2 3">
    <name type="scientific">Seminavis robusta</name>
    <dbReference type="NCBI Taxonomy" id="568900"/>
    <lineage>
        <taxon>Eukaryota</taxon>
        <taxon>Sar</taxon>
        <taxon>Stramenopiles</taxon>
        <taxon>Ochrophyta</taxon>
        <taxon>Bacillariophyta</taxon>
        <taxon>Bacillariophyceae</taxon>
        <taxon>Bacillariophycidae</taxon>
        <taxon>Naviculales</taxon>
        <taxon>Naviculaceae</taxon>
        <taxon>Seminavis</taxon>
    </lineage>
</organism>
<dbReference type="OrthoDB" id="48855at2759"/>
<keyword evidence="1" id="KW-0732">Signal</keyword>
<name>A0A9N8DQ79_9STRA</name>
<dbReference type="EMBL" id="CAICTM010000205">
    <property type="protein sequence ID" value="CAB9504725.1"/>
    <property type="molecule type" value="Genomic_DNA"/>
</dbReference>
<evidence type="ECO:0000313" key="2">
    <source>
        <dbReference type="EMBL" id="CAB9504725.1"/>
    </source>
</evidence>
<proteinExistence type="predicted"/>
<feature type="chain" id="PRO_5040182711" evidence="1">
    <location>
        <begin position="26"/>
        <end position="449"/>
    </location>
</feature>
<dbReference type="SUPFAM" id="SSF53448">
    <property type="entry name" value="Nucleotide-diphospho-sugar transferases"/>
    <property type="match status" value="1"/>
</dbReference>
<reference evidence="2" key="1">
    <citation type="submission" date="2020-06" db="EMBL/GenBank/DDBJ databases">
        <authorList>
            <consortium name="Plant Systems Biology data submission"/>
        </authorList>
    </citation>
    <scope>NUCLEOTIDE SEQUENCE</scope>
    <source>
        <strain evidence="2">D6</strain>
    </source>
</reference>
<evidence type="ECO:0000256" key="1">
    <source>
        <dbReference type="SAM" id="SignalP"/>
    </source>
</evidence>
<dbReference type="InterPro" id="IPR029044">
    <property type="entry name" value="Nucleotide-diphossugar_trans"/>
</dbReference>
<evidence type="ECO:0000313" key="3">
    <source>
        <dbReference type="Proteomes" id="UP001153069"/>
    </source>
</evidence>
<feature type="signal peptide" evidence="1">
    <location>
        <begin position="1"/>
        <end position="25"/>
    </location>
</feature>
<comment type="caution">
    <text evidence="2">The sequence shown here is derived from an EMBL/GenBank/DDBJ whole genome shotgun (WGS) entry which is preliminary data.</text>
</comment>
<dbReference type="Gene3D" id="3.90.550.10">
    <property type="entry name" value="Spore Coat Polysaccharide Biosynthesis Protein SpsA, Chain A"/>
    <property type="match status" value="1"/>
</dbReference>
<gene>
    <name evidence="2" type="ORF">SEMRO_206_G086590.1</name>
</gene>
<dbReference type="Proteomes" id="UP001153069">
    <property type="component" value="Unassembled WGS sequence"/>
</dbReference>
<dbReference type="AlphaFoldDB" id="A0A9N8DQ79"/>
<accession>A0A9N8DQ79</accession>
<sequence length="449" mass="50883">MGSSTRRRFLPFIVLFSGLSLASLGSKSSWKESYFAYPYRSLRTVVVEDDSIRDIATDWNLRQAFANLSYTSAHPESCQQRKLERFCRRARCQRATAREASPHDAQLPFNATITKQHDNTNNCKTLWFAGMSLGPNSQCTSEGGGYQREYAMALASARLHAADSLQPVLILTTRGTTTTNNPNISALDYPIARWAQSQGAIVVTVNELSFQSVANQLAGDLVGKEHTIGPYLRMDIPRIIRQYDLFRRANNICPRHVLYTDSDVLFVNPISVEDMHAVKRLVANEAHVTYGLEFGIQGDVPINTGVFVVDVPRWEQEWNSLLAFATSNGPFVAFDQGWLNAYYKNHPEKVVMLPRRWNWKTYWDLEEQEESSWTDIKIVHFHGPKPGLGLWDMATCASPTNWTFREDFVKAYMPHLQAGVCCNQGKVAHYAQQIYNLLEPVTRDVCLSV</sequence>